<name>A0A060SMK1_PYCCI</name>
<dbReference type="CDD" id="cd23507">
    <property type="entry name" value="hydrophobin_I"/>
    <property type="match status" value="1"/>
</dbReference>
<dbReference type="OMA" id="NCSPINT"/>
<keyword evidence="4 6" id="KW-0964">Secreted</keyword>
<evidence type="ECO:0000256" key="1">
    <source>
        <dbReference type="ARBA" id="ARBA00004191"/>
    </source>
</evidence>
<evidence type="ECO:0000256" key="5">
    <source>
        <dbReference type="ARBA" id="ARBA00023157"/>
    </source>
</evidence>
<evidence type="ECO:0000256" key="6">
    <source>
        <dbReference type="RuleBase" id="RU365009"/>
    </source>
</evidence>
<dbReference type="GO" id="GO:0005199">
    <property type="term" value="F:structural constituent of cell wall"/>
    <property type="evidence" value="ECO:0007669"/>
    <property type="project" value="InterPro"/>
</dbReference>
<sequence length="108" mass="11096">MFAKLAVFATLLVTLAAAKPLHPAAAQCNTGHIQCCNEVQQSHTAAMQALLGVLDIPFQNVNGEVGLQCNPISVIGGLSGTDCSQHPVCCDNLQNNGVIGVGCVPISL</sequence>
<evidence type="ECO:0000313" key="8">
    <source>
        <dbReference type="Proteomes" id="UP000029665"/>
    </source>
</evidence>
<dbReference type="SMART" id="SM00075">
    <property type="entry name" value="HYDRO"/>
    <property type="match status" value="1"/>
</dbReference>
<dbReference type="InterPro" id="IPR001338">
    <property type="entry name" value="Class_I_Hydrophobin"/>
</dbReference>
<dbReference type="OrthoDB" id="4225815at2759"/>
<comment type="caution">
    <text evidence="7">The sequence shown here is derived from an EMBL/GenBank/DDBJ whole genome shotgun (WGS) entry which is preliminary data.</text>
</comment>
<keyword evidence="6" id="KW-0732">Signal</keyword>
<reference evidence="7" key="1">
    <citation type="submission" date="2014-01" db="EMBL/GenBank/DDBJ databases">
        <title>The genome of the white-rot fungus Pycnoporus cinnabarinus: a basidiomycete model with a versatile arsenal for lignocellulosic biomass breakdown.</title>
        <authorList>
            <person name="Levasseur A."/>
            <person name="Lomascolo A."/>
            <person name="Ruiz-Duenas F.J."/>
            <person name="Uzan E."/>
            <person name="Piumi F."/>
            <person name="Kues U."/>
            <person name="Ram A.F.J."/>
            <person name="Murat C."/>
            <person name="Haon M."/>
            <person name="Benoit I."/>
            <person name="Arfi Y."/>
            <person name="Chevret D."/>
            <person name="Drula E."/>
            <person name="Kwon M.J."/>
            <person name="Gouret P."/>
            <person name="Lesage-Meessen L."/>
            <person name="Lombard V."/>
            <person name="Mariette J."/>
            <person name="Noirot C."/>
            <person name="Park J."/>
            <person name="Patyshakuliyeva A."/>
            <person name="Wieneger R.A.B."/>
            <person name="Wosten H.A.B."/>
            <person name="Martin F."/>
            <person name="Coutinho P.M."/>
            <person name="de Vries R."/>
            <person name="Martinez A.T."/>
            <person name="Klopp C."/>
            <person name="Pontarotti P."/>
            <person name="Henrissat B."/>
            <person name="Record E."/>
        </authorList>
    </citation>
    <scope>NUCLEOTIDE SEQUENCE [LARGE SCALE GENOMIC DNA]</scope>
    <source>
        <strain evidence="7">BRFM137</strain>
    </source>
</reference>
<dbReference type="HOGENOM" id="CLU_105134_2_0_1"/>
<protein>
    <recommendedName>
        <fullName evidence="6">Hydrophobin</fullName>
    </recommendedName>
</protein>
<dbReference type="AlphaFoldDB" id="A0A060SMK1"/>
<comment type="subcellular location">
    <subcellularLocation>
        <location evidence="1 6">Secreted</location>
        <location evidence="1 6">Cell wall</location>
    </subcellularLocation>
</comment>
<feature type="signal peptide" evidence="6">
    <location>
        <begin position="1"/>
        <end position="18"/>
    </location>
</feature>
<evidence type="ECO:0000256" key="3">
    <source>
        <dbReference type="ARBA" id="ARBA00022512"/>
    </source>
</evidence>
<keyword evidence="5 6" id="KW-1015">Disulfide bond</keyword>
<accession>A0A060SMK1</accession>
<dbReference type="GO" id="GO:0009277">
    <property type="term" value="C:fungal-type cell wall"/>
    <property type="evidence" value="ECO:0007669"/>
    <property type="project" value="InterPro"/>
</dbReference>
<evidence type="ECO:0000313" key="7">
    <source>
        <dbReference type="EMBL" id="CDO73454.1"/>
    </source>
</evidence>
<keyword evidence="8" id="KW-1185">Reference proteome</keyword>
<organism evidence="7 8">
    <name type="scientific">Pycnoporus cinnabarinus</name>
    <name type="common">Cinnabar-red polypore</name>
    <name type="synonym">Trametes cinnabarina</name>
    <dbReference type="NCBI Taxonomy" id="5643"/>
    <lineage>
        <taxon>Eukaryota</taxon>
        <taxon>Fungi</taxon>
        <taxon>Dikarya</taxon>
        <taxon>Basidiomycota</taxon>
        <taxon>Agaricomycotina</taxon>
        <taxon>Agaricomycetes</taxon>
        <taxon>Polyporales</taxon>
        <taxon>Polyporaceae</taxon>
        <taxon>Trametes</taxon>
    </lineage>
</organism>
<proteinExistence type="inferred from homology"/>
<dbReference type="Pfam" id="PF01185">
    <property type="entry name" value="Hydrophobin"/>
    <property type="match status" value="1"/>
</dbReference>
<evidence type="ECO:0000256" key="2">
    <source>
        <dbReference type="ARBA" id="ARBA00010446"/>
    </source>
</evidence>
<comment type="similarity">
    <text evidence="2 6">Belongs to the fungal hydrophobin family.</text>
</comment>
<gene>
    <name evidence="7" type="ORF">BN946_scf185013.g89</name>
</gene>
<keyword evidence="3 6" id="KW-0134">Cell wall</keyword>
<feature type="chain" id="PRO_5013984338" description="Hydrophobin" evidence="6">
    <location>
        <begin position="19"/>
        <end position="108"/>
    </location>
</feature>
<dbReference type="Proteomes" id="UP000029665">
    <property type="component" value="Unassembled WGS sequence"/>
</dbReference>
<evidence type="ECO:0000256" key="4">
    <source>
        <dbReference type="ARBA" id="ARBA00022525"/>
    </source>
</evidence>
<dbReference type="EMBL" id="CCBP010000121">
    <property type="protein sequence ID" value="CDO73454.1"/>
    <property type="molecule type" value="Genomic_DNA"/>
</dbReference>